<comment type="caution">
    <text evidence="6">The sequence shown here is derived from an EMBL/GenBank/DDBJ whole genome shotgun (WGS) entry which is preliminary data.</text>
</comment>
<keyword evidence="2 6" id="KW-0689">Ribosomal protein</keyword>
<accession>A0A1G1WI38</accession>
<sequence>MAHKKAGGSKARQGGKAIGKRLGFKIYGGESAKTGQIIIRQRGTRFHPGVGSSLGRDQTIFAAKDGVISVRTKLGRKYIDIVENNDPKKG</sequence>
<evidence type="ECO:0000256" key="1">
    <source>
        <dbReference type="ARBA" id="ARBA00010797"/>
    </source>
</evidence>
<evidence type="ECO:0000313" key="7">
    <source>
        <dbReference type="Proteomes" id="UP000177900"/>
    </source>
</evidence>
<dbReference type="Proteomes" id="UP000177900">
    <property type="component" value="Unassembled WGS sequence"/>
</dbReference>
<evidence type="ECO:0000313" key="6">
    <source>
        <dbReference type="EMBL" id="OGY27398.1"/>
    </source>
</evidence>
<evidence type="ECO:0000256" key="5">
    <source>
        <dbReference type="ARBA" id="ARBA00035477"/>
    </source>
</evidence>
<dbReference type="PRINTS" id="PR00063">
    <property type="entry name" value="RIBOSOMALL27"/>
</dbReference>
<proteinExistence type="inferred from homology"/>
<dbReference type="Gene3D" id="2.40.50.100">
    <property type="match status" value="1"/>
</dbReference>
<dbReference type="GO" id="GO:0006412">
    <property type="term" value="P:translation"/>
    <property type="evidence" value="ECO:0007669"/>
    <property type="project" value="InterPro"/>
</dbReference>
<dbReference type="Pfam" id="PF01016">
    <property type="entry name" value="Ribosomal_L27"/>
    <property type="match status" value="1"/>
</dbReference>
<dbReference type="GO" id="GO:0022625">
    <property type="term" value="C:cytosolic large ribosomal subunit"/>
    <property type="evidence" value="ECO:0007669"/>
    <property type="project" value="TreeGrafter"/>
</dbReference>
<dbReference type="InterPro" id="IPR018261">
    <property type="entry name" value="Ribosomal_bL27_CS"/>
</dbReference>
<evidence type="ECO:0000256" key="2">
    <source>
        <dbReference type="ARBA" id="ARBA00022980"/>
    </source>
</evidence>
<reference evidence="6 7" key="1">
    <citation type="journal article" date="2016" name="Nat. Commun.">
        <title>Thousands of microbial genomes shed light on interconnected biogeochemical processes in an aquifer system.</title>
        <authorList>
            <person name="Anantharaman K."/>
            <person name="Brown C.T."/>
            <person name="Hug L.A."/>
            <person name="Sharon I."/>
            <person name="Castelle C.J."/>
            <person name="Probst A.J."/>
            <person name="Thomas B.C."/>
            <person name="Singh A."/>
            <person name="Wilkins M.J."/>
            <person name="Karaoz U."/>
            <person name="Brodie E.L."/>
            <person name="Williams K.H."/>
            <person name="Hubbard S.S."/>
            <person name="Banfield J.F."/>
        </authorList>
    </citation>
    <scope>NUCLEOTIDE SEQUENCE [LARGE SCALE GENOMIC DNA]</scope>
</reference>
<dbReference type="PANTHER" id="PTHR15893">
    <property type="entry name" value="RIBOSOMAL PROTEIN L27"/>
    <property type="match status" value="1"/>
</dbReference>
<protein>
    <recommendedName>
        <fullName evidence="4">Large ribosomal subunit protein bL27</fullName>
    </recommendedName>
    <alternativeName>
        <fullName evidence="5">50S ribosomal protein L27</fullName>
    </alternativeName>
</protein>
<dbReference type="InterPro" id="IPR001684">
    <property type="entry name" value="Ribosomal_bL27"/>
</dbReference>
<evidence type="ECO:0000256" key="3">
    <source>
        <dbReference type="ARBA" id="ARBA00023274"/>
    </source>
</evidence>
<name>A0A1G1WI38_9BACT</name>
<comment type="similarity">
    <text evidence="1">Belongs to the bacterial ribosomal protein bL27 family.</text>
</comment>
<organism evidence="6 7">
    <name type="scientific">Candidatus Woykebacteria bacterium RIFCSPHIGHO2_01_FULL_39_12</name>
    <dbReference type="NCBI Taxonomy" id="1802599"/>
    <lineage>
        <taxon>Bacteria</taxon>
        <taxon>Candidatus Woykeibacteriota</taxon>
    </lineage>
</organism>
<dbReference type="AlphaFoldDB" id="A0A1G1WI38"/>
<dbReference type="PANTHER" id="PTHR15893:SF0">
    <property type="entry name" value="LARGE RIBOSOMAL SUBUNIT PROTEIN BL27M"/>
    <property type="match status" value="1"/>
</dbReference>
<dbReference type="EMBL" id="MHCV01000028">
    <property type="protein sequence ID" value="OGY27398.1"/>
    <property type="molecule type" value="Genomic_DNA"/>
</dbReference>
<gene>
    <name evidence="6" type="ORF">A2864_02430</name>
</gene>
<dbReference type="GO" id="GO:0003735">
    <property type="term" value="F:structural constituent of ribosome"/>
    <property type="evidence" value="ECO:0007669"/>
    <property type="project" value="InterPro"/>
</dbReference>
<keyword evidence="3" id="KW-0687">Ribonucleoprotein</keyword>
<dbReference type="SUPFAM" id="SSF110324">
    <property type="entry name" value="Ribosomal L27 protein-like"/>
    <property type="match status" value="1"/>
</dbReference>
<dbReference type="PROSITE" id="PS00831">
    <property type="entry name" value="RIBOSOMAL_L27"/>
    <property type="match status" value="1"/>
</dbReference>
<evidence type="ECO:0000256" key="4">
    <source>
        <dbReference type="ARBA" id="ARBA00035175"/>
    </source>
</evidence>